<evidence type="ECO:0000259" key="4">
    <source>
        <dbReference type="PROSITE" id="PS51898"/>
    </source>
</evidence>
<name>A0A069SBP0_PHOVU</name>
<dbReference type="InterPro" id="IPR025269">
    <property type="entry name" value="SAM-like_dom"/>
</dbReference>
<comment type="similarity">
    <text evidence="1">Belongs to the 'phage' integrase family.</text>
</comment>
<dbReference type="InterPro" id="IPR013762">
    <property type="entry name" value="Integrase-like_cat_sf"/>
</dbReference>
<dbReference type="EMBL" id="JNHM01000168">
    <property type="protein sequence ID" value="KDS44037.1"/>
    <property type="molecule type" value="Genomic_DNA"/>
</dbReference>
<dbReference type="InterPro" id="IPR010998">
    <property type="entry name" value="Integrase_recombinase_N"/>
</dbReference>
<dbReference type="InterPro" id="IPR050090">
    <property type="entry name" value="Tyrosine_recombinase_XerCD"/>
</dbReference>
<dbReference type="InterPro" id="IPR011010">
    <property type="entry name" value="DNA_brk_join_enz"/>
</dbReference>
<dbReference type="AlphaFoldDB" id="A0A069SBP0"/>
<dbReference type="Gene3D" id="1.10.150.130">
    <property type="match status" value="1"/>
</dbReference>
<dbReference type="GO" id="GO:0003677">
    <property type="term" value="F:DNA binding"/>
    <property type="evidence" value="ECO:0007669"/>
    <property type="project" value="UniProtKB-KW"/>
</dbReference>
<evidence type="ECO:0000313" key="5">
    <source>
        <dbReference type="EMBL" id="KDS44037.1"/>
    </source>
</evidence>
<evidence type="ECO:0000313" key="7">
    <source>
        <dbReference type="EMBL" id="KDS52888.1"/>
    </source>
</evidence>
<evidence type="ECO:0000256" key="2">
    <source>
        <dbReference type="ARBA" id="ARBA00023125"/>
    </source>
</evidence>
<dbReference type="Proteomes" id="UP000027661">
    <property type="component" value="Unassembled WGS sequence"/>
</dbReference>
<evidence type="ECO:0000256" key="1">
    <source>
        <dbReference type="ARBA" id="ARBA00008857"/>
    </source>
</evidence>
<keyword evidence="3" id="KW-0233">DNA recombination</keyword>
<dbReference type="GO" id="GO:0015074">
    <property type="term" value="P:DNA integration"/>
    <property type="evidence" value="ECO:0007669"/>
    <property type="project" value="InterPro"/>
</dbReference>
<organism evidence="6 8">
    <name type="scientific">Phocaeicola vulgatus str. 3975 RP4</name>
    <dbReference type="NCBI Taxonomy" id="1339352"/>
    <lineage>
        <taxon>Bacteria</taxon>
        <taxon>Pseudomonadati</taxon>
        <taxon>Bacteroidota</taxon>
        <taxon>Bacteroidia</taxon>
        <taxon>Bacteroidales</taxon>
        <taxon>Bacteroidaceae</taxon>
        <taxon>Phocaeicola</taxon>
    </lineage>
</organism>
<dbReference type="Gene3D" id="1.10.443.10">
    <property type="entry name" value="Intergrase catalytic core"/>
    <property type="match status" value="1"/>
</dbReference>
<dbReference type="EMBL" id="JNHM01000033">
    <property type="protein sequence ID" value="KDS52888.1"/>
    <property type="molecule type" value="Genomic_DNA"/>
</dbReference>
<dbReference type="CDD" id="cd01185">
    <property type="entry name" value="INTN1_C_like"/>
    <property type="match status" value="1"/>
</dbReference>
<dbReference type="InterPro" id="IPR002104">
    <property type="entry name" value="Integrase_catalytic"/>
</dbReference>
<dbReference type="GO" id="GO:0006310">
    <property type="term" value="P:DNA recombination"/>
    <property type="evidence" value="ECO:0007669"/>
    <property type="project" value="UniProtKB-KW"/>
</dbReference>
<gene>
    <name evidence="7" type="ORF">M099_2884</name>
    <name evidence="6" type="ORF">M099_3082</name>
    <name evidence="5" type="ORF">M099_4373</name>
</gene>
<dbReference type="Pfam" id="PF00589">
    <property type="entry name" value="Phage_integrase"/>
    <property type="match status" value="1"/>
</dbReference>
<dbReference type="SUPFAM" id="SSF56349">
    <property type="entry name" value="DNA breaking-rejoining enzymes"/>
    <property type="match status" value="1"/>
</dbReference>
<dbReference type="Pfam" id="PF13102">
    <property type="entry name" value="Phage_int_SAM_5"/>
    <property type="match status" value="1"/>
</dbReference>
<evidence type="ECO:0000256" key="3">
    <source>
        <dbReference type="ARBA" id="ARBA00023172"/>
    </source>
</evidence>
<dbReference type="InterPro" id="IPR035386">
    <property type="entry name" value="Arm-DNA-bind_5"/>
</dbReference>
<dbReference type="PANTHER" id="PTHR30349">
    <property type="entry name" value="PHAGE INTEGRASE-RELATED"/>
    <property type="match status" value="1"/>
</dbReference>
<sequence length="372" mass="43297">MGITLGKKQLNKGRVSLYLNYSYNGKRRKEYLGIILDAPTSAERRAENRNKVLIARQIRAKKELEFLSVEYHLNDIENTFDDILPTDKSNVPDFYILIGQYLDTYHKKDKKMVRACITHLRLFTRKKSLPVTLLTKDFCINFLEYLRDHLRGNTPIGYFKKFRMCINKCIEKKLMTSNPTDGIRLMQFDEVTKAILSLKEIQKLAITPCPNNEVKRAFLFSCYCGLRWCDVHQLQYKDIDFSSNRLTILQQKVQSHSKNAILHLNLNHTAIKLLQRHKGINEELVFGLPSYSYTLRILNKWVKRANIHKHITFHCARHSFITNIMANGANIKTAASLAGHSTTRHTEKYVHIIDELKQKAVDSLPDIIVNYK</sequence>
<dbReference type="EMBL" id="JNHM01000059">
    <property type="protein sequence ID" value="KDS51119.1"/>
    <property type="molecule type" value="Genomic_DNA"/>
</dbReference>
<evidence type="ECO:0000313" key="8">
    <source>
        <dbReference type="Proteomes" id="UP000027661"/>
    </source>
</evidence>
<dbReference type="RefSeq" id="WP_005838741.1">
    <property type="nucleotide sequence ID" value="NZ_JNHM01000033.1"/>
</dbReference>
<protein>
    <submittedName>
        <fullName evidence="6">Phage integrase family protein</fullName>
    </submittedName>
</protein>
<dbReference type="PANTHER" id="PTHR30349:SF41">
    <property type="entry name" value="INTEGRASE_RECOMBINASE PROTEIN MJ0367-RELATED"/>
    <property type="match status" value="1"/>
</dbReference>
<dbReference type="PATRIC" id="fig|1339352.3.peg.2775"/>
<feature type="domain" description="Tyr recombinase" evidence="4">
    <location>
        <begin position="191"/>
        <end position="362"/>
    </location>
</feature>
<accession>A0A069SBP0</accession>
<keyword evidence="2" id="KW-0238">DNA-binding</keyword>
<dbReference type="Pfam" id="PF17293">
    <property type="entry name" value="Arm-DNA-bind_5"/>
    <property type="match status" value="1"/>
</dbReference>
<comment type="caution">
    <text evidence="6">The sequence shown here is derived from an EMBL/GenBank/DDBJ whole genome shotgun (WGS) entry which is preliminary data.</text>
</comment>
<proteinExistence type="inferred from homology"/>
<dbReference type="PROSITE" id="PS51898">
    <property type="entry name" value="TYR_RECOMBINASE"/>
    <property type="match status" value="1"/>
</dbReference>
<reference evidence="6 8" key="1">
    <citation type="submission" date="2014-04" db="EMBL/GenBank/DDBJ databases">
        <authorList>
            <person name="Sears C."/>
            <person name="Carroll K."/>
            <person name="Sack B.R."/>
            <person name="Qadri F."/>
            <person name="Myers L.L."/>
            <person name="Chung G.-T."/>
            <person name="Escheverria P."/>
            <person name="Fraser C.M."/>
            <person name="Sadzewicz L."/>
            <person name="Shefchek K.A."/>
            <person name="Tallon L."/>
            <person name="Das S.P."/>
            <person name="Daugherty S."/>
            <person name="Mongodin E.F."/>
        </authorList>
    </citation>
    <scope>NUCLEOTIDE SEQUENCE [LARGE SCALE GENOMIC DNA]</scope>
    <source>
        <strain evidence="6 8">3975 RP4</strain>
    </source>
</reference>
<evidence type="ECO:0000313" key="6">
    <source>
        <dbReference type="EMBL" id="KDS51119.1"/>
    </source>
</evidence>